<evidence type="ECO:0000256" key="5">
    <source>
        <dbReference type="ARBA" id="ARBA00023136"/>
    </source>
</evidence>
<name>A0A653I8Y1_9BACL</name>
<dbReference type="EMBL" id="CABWKQ010000014">
    <property type="protein sequence ID" value="VWX35207.1"/>
    <property type="molecule type" value="Genomic_DNA"/>
</dbReference>
<keyword evidence="2" id="KW-1003">Cell membrane</keyword>
<comment type="subcellular location">
    <subcellularLocation>
        <location evidence="1">Cell membrane</location>
        <topology evidence="1">Multi-pass membrane protein</topology>
    </subcellularLocation>
</comment>
<dbReference type="GO" id="GO:0005886">
    <property type="term" value="C:plasma membrane"/>
    <property type="evidence" value="ECO:0007669"/>
    <property type="project" value="UniProtKB-SubCell"/>
</dbReference>
<dbReference type="InterPro" id="IPR050833">
    <property type="entry name" value="Poly_Biosynth_Transport"/>
</dbReference>
<evidence type="ECO:0000256" key="2">
    <source>
        <dbReference type="ARBA" id="ARBA00022475"/>
    </source>
</evidence>
<feature type="transmembrane region" description="Helical" evidence="6">
    <location>
        <begin position="40"/>
        <end position="61"/>
    </location>
</feature>
<keyword evidence="3 6" id="KW-0812">Transmembrane</keyword>
<proteinExistence type="predicted"/>
<evidence type="ECO:0000256" key="6">
    <source>
        <dbReference type="SAM" id="Phobius"/>
    </source>
</evidence>
<feature type="transmembrane region" description="Helical" evidence="6">
    <location>
        <begin position="208"/>
        <end position="228"/>
    </location>
</feature>
<organism evidence="7 8">
    <name type="scientific">Exiguobacterium oxidotolerans</name>
    <dbReference type="NCBI Taxonomy" id="223958"/>
    <lineage>
        <taxon>Bacteria</taxon>
        <taxon>Bacillati</taxon>
        <taxon>Bacillota</taxon>
        <taxon>Bacilli</taxon>
        <taxon>Bacillales</taxon>
        <taxon>Bacillales Family XII. Incertae Sedis</taxon>
        <taxon>Exiguobacterium</taxon>
    </lineage>
</organism>
<dbReference type="PANTHER" id="PTHR30250:SF11">
    <property type="entry name" value="O-ANTIGEN TRANSPORTER-RELATED"/>
    <property type="match status" value="1"/>
</dbReference>
<evidence type="ECO:0000256" key="4">
    <source>
        <dbReference type="ARBA" id="ARBA00022989"/>
    </source>
</evidence>
<dbReference type="AlphaFoldDB" id="A0A653I8Y1"/>
<feature type="transmembrane region" description="Helical" evidence="6">
    <location>
        <begin position="163"/>
        <end position="181"/>
    </location>
</feature>
<feature type="transmembrane region" description="Helical" evidence="6">
    <location>
        <begin position="321"/>
        <end position="339"/>
    </location>
</feature>
<evidence type="ECO:0000313" key="8">
    <source>
        <dbReference type="Proteomes" id="UP000439752"/>
    </source>
</evidence>
<gene>
    <name evidence="7" type="ORF">EXIGUO9Y_210091</name>
</gene>
<feature type="transmembrane region" description="Helical" evidence="6">
    <location>
        <begin position="248"/>
        <end position="270"/>
    </location>
</feature>
<dbReference type="RefSeq" id="WP_159173141.1">
    <property type="nucleotide sequence ID" value="NZ_LR732311.1"/>
</dbReference>
<feature type="transmembrane region" description="Helical" evidence="6">
    <location>
        <begin position="82"/>
        <end position="100"/>
    </location>
</feature>
<feature type="transmembrane region" description="Helical" evidence="6">
    <location>
        <begin position="359"/>
        <end position="380"/>
    </location>
</feature>
<protein>
    <submittedName>
        <fullName evidence="7">Polysaccharide biosynthesis protein</fullName>
    </submittedName>
</protein>
<feature type="transmembrane region" description="Helical" evidence="6">
    <location>
        <begin position="12"/>
        <end position="34"/>
    </location>
</feature>
<sequence length="420" mass="46968">MKAPRQLSRFNLIFIADTAYSLHQWMILTLLIKWSTPLNIGYFNYALALTAPIVMFCWLNASTILTAERAGLKNFTLFIKTRFFLLTLGVFVLLIVYYFFGEADILLLTLLVYLNKYMESFADLSYGFLQGHMAFKEVALSKIFRSLINVSGAALILFTTHSIHGFVLAMIAGNLIMLIIYDLPTVRRIGQGFENITMSDRYQTGRQLFFKAVPLGFVALLVALNANIPRLFVGQTIGTEELGYYASIAYLLVLGSLFIHSLVAVLLPNFSSETGERQSLPALRKLTRSMLLMTNAVGVLLIIGAIFFGKWGLTIFYNASFVQYHTIFVLMMVASLFFYNSTVIQALLTGFQQFRIQTLAIFGSVAVNLIACSFLIPLYGLYGATTAYALCAVTQIILLVPALYRALYPRNLPLAIEQSS</sequence>
<reference evidence="7 8" key="1">
    <citation type="submission" date="2019-10" db="EMBL/GenBank/DDBJ databases">
        <authorList>
            <person name="Karimi E."/>
        </authorList>
    </citation>
    <scope>NUCLEOTIDE SEQUENCE [LARGE SCALE GENOMIC DNA]</scope>
    <source>
        <strain evidence="7">Exiguobacterium sp. 9Y</strain>
    </source>
</reference>
<dbReference type="InterPro" id="IPR002797">
    <property type="entry name" value="Polysacc_synth"/>
</dbReference>
<feature type="transmembrane region" description="Helical" evidence="6">
    <location>
        <begin position="290"/>
        <end position="309"/>
    </location>
</feature>
<accession>A0A653I8Y1</accession>
<keyword evidence="4 6" id="KW-1133">Transmembrane helix</keyword>
<evidence type="ECO:0000256" key="3">
    <source>
        <dbReference type="ARBA" id="ARBA00022692"/>
    </source>
</evidence>
<feature type="transmembrane region" description="Helical" evidence="6">
    <location>
        <begin position="386"/>
        <end position="404"/>
    </location>
</feature>
<dbReference type="Proteomes" id="UP000439752">
    <property type="component" value="Unassembled WGS sequence"/>
</dbReference>
<evidence type="ECO:0000313" key="7">
    <source>
        <dbReference type="EMBL" id="VWX35207.1"/>
    </source>
</evidence>
<keyword evidence="5 6" id="KW-0472">Membrane</keyword>
<keyword evidence="8" id="KW-1185">Reference proteome</keyword>
<evidence type="ECO:0000256" key="1">
    <source>
        <dbReference type="ARBA" id="ARBA00004651"/>
    </source>
</evidence>
<dbReference type="PANTHER" id="PTHR30250">
    <property type="entry name" value="PST FAMILY PREDICTED COLANIC ACID TRANSPORTER"/>
    <property type="match status" value="1"/>
</dbReference>
<dbReference type="Pfam" id="PF01943">
    <property type="entry name" value="Polysacc_synt"/>
    <property type="match status" value="1"/>
</dbReference>